<accession>A0AAV1M6Z0</accession>
<keyword evidence="3" id="KW-0479">Metal-binding</keyword>
<feature type="region of interest" description="Disordered" evidence="10">
    <location>
        <begin position="1713"/>
        <end position="1805"/>
    </location>
</feature>
<evidence type="ECO:0000259" key="11">
    <source>
        <dbReference type="PROSITE" id="PS50089"/>
    </source>
</evidence>
<feature type="compositionally biased region" description="Polar residues" evidence="10">
    <location>
        <begin position="587"/>
        <end position="608"/>
    </location>
</feature>
<dbReference type="Gene3D" id="3.30.40.10">
    <property type="entry name" value="Zinc/RING finger domain, C3HC4 (zinc finger)"/>
    <property type="match status" value="1"/>
</dbReference>
<feature type="compositionally biased region" description="Pro residues" evidence="10">
    <location>
        <begin position="127"/>
        <end position="138"/>
    </location>
</feature>
<dbReference type="EMBL" id="CAVLGL010000148">
    <property type="protein sequence ID" value="CAK1602955.1"/>
    <property type="molecule type" value="Genomic_DNA"/>
</dbReference>
<dbReference type="InterPro" id="IPR044066">
    <property type="entry name" value="TRIAD_supradom"/>
</dbReference>
<dbReference type="GO" id="GO:0061630">
    <property type="term" value="F:ubiquitin protein ligase activity"/>
    <property type="evidence" value="ECO:0007669"/>
    <property type="project" value="TreeGrafter"/>
</dbReference>
<dbReference type="InterPro" id="IPR032065">
    <property type="entry name" value="RNF31-UBA"/>
</dbReference>
<comment type="similarity">
    <text evidence="1">Belongs to the RBR family.</text>
</comment>
<dbReference type="Pfam" id="PF16678">
    <property type="entry name" value="UBA_HOIP"/>
    <property type="match status" value="1"/>
</dbReference>
<dbReference type="InterPro" id="IPR026254">
    <property type="entry name" value="RNF31-like"/>
</dbReference>
<dbReference type="InterPro" id="IPR002867">
    <property type="entry name" value="IBR_dom"/>
</dbReference>
<feature type="domain" description="RING-type" evidence="12">
    <location>
        <begin position="1880"/>
        <end position="2116"/>
    </location>
</feature>
<evidence type="ECO:0000256" key="8">
    <source>
        <dbReference type="PROSITE-ProRule" id="PRU00175"/>
    </source>
</evidence>
<dbReference type="PANTHER" id="PTHR16004">
    <property type="entry name" value="RING FINGER PROTEIN 31-RELATED"/>
    <property type="match status" value="1"/>
</dbReference>
<feature type="region of interest" description="Disordered" evidence="10">
    <location>
        <begin position="1240"/>
        <end position="1303"/>
    </location>
</feature>
<evidence type="ECO:0000256" key="3">
    <source>
        <dbReference type="ARBA" id="ARBA00022723"/>
    </source>
</evidence>
<keyword evidence="4" id="KW-0677">Repeat</keyword>
<dbReference type="InterPro" id="IPR001841">
    <property type="entry name" value="Znf_RING"/>
</dbReference>
<feature type="domain" description="RING-type" evidence="11">
    <location>
        <begin position="1884"/>
        <end position="1933"/>
    </location>
</feature>
<dbReference type="PANTHER" id="PTHR16004:SF2">
    <property type="entry name" value="E3 UBIQUITIN-PROTEIN LIGASE LUBEL"/>
    <property type="match status" value="1"/>
</dbReference>
<dbReference type="SMART" id="SM00647">
    <property type="entry name" value="IBR"/>
    <property type="match status" value="2"/>
</dbReference>
<dbReference type="Pfam" id="PF22191">
    <property type="entry name" value="IBR_1"/>
    <property type="match status" value="1"/>
</dbReference>
<feature type="compositionally biased region" description="Basic and acidic residues" evidence="10">
    <location>
        <begin position="1487"/>
        <end position="1496"/>
    </location>
</feature>
<dbReference type="Gene3D" id="2.30.30.380">
    <property type="entry name" value="Zn-finger domain of Sec23/24"/>
    <property type="match status" value="1"/>
</dbReference>
<evidence type="ECO:0000313" key="14">
    <source>
        <dbReference type="Proteomes" id="UP001314205"/>
    </source>
</evidence>
<keyword evidence="6" id="KW-0833">Ubl conjugation pathway</keyword>
<feature type="compositionally biased region" description="Basic and acidic residues" evidence="10">
    <location>
        <begin position="1"/>
        <end position="10"/>
    </location>
</feature>
<gene>
    <name evidence="13" type="ORF">PARMNEM_LOCUS21380</name>
</gene>
<dbReference type="InterPro" id="IPR013083">
    <property type="entry name" value="Znf_RING/FYVE/PHD"/>
</dbReference>
<keyword evidence="9" id="KW-0175">Coiled coil</keyword>
<keyword evidence="14" id="KW-1185">Reference proteome</keyword>
<evidence type="ECO:0000256" key="5">
    <source>
        <dbReference type="ARBA" id="ARBA00022771"/>
    </source>
</evidence>
<evidence type="ECO:0000313" key="13">
    <source>
        <dbReference type="EMBL" id="CAK1602955.1"/>
    </source>
</evidence>
<feature type="coiled-coil region" evidence="9">
    <location>
        <begin position="1310"/>
        <end position="1351"/>
    </location>
</feature>
<feature type="compositionally biased region" description="Low complexity" evidence="10">
    <location>
        <begin position="1497"/>
        <end position="1508"/>
    </location>
</feature>
<evidence type="ECO:0000256" key="6">
    <source>
        <dbReference type="ARBA" id="ARBA00022786"/>
    </source>
</evidence>
<feature type="compositionally biased region" description="Basic and acidic residues" evidence="10">
    <location>
        <begin position="1758"/>
        <end position="1774"/>
    </location>
</feature>
<keyword evidence="2" id="KW-0808">Transferase</keyword>
<feature type="region of interest" description="Disordered" evidence="10">
    <location>
        <begin position="105"/>
        <end position="171"/>
    </location>
</feature>
<dbReference type="GO" id="GO:0036435">
    <property type="term" value="F:K48-linked polyubiquitin modification-dependent protein binding"/>
    <property type="evidence" value="ECO:0007669"/>
    <property type="project" value="TreeGrafter"/>
</dbReference>
<name>A0AAV1M6Z0_9NEOP</name>
<dbReference type="PROSITE" id="PS50089">
    <property type="entry name" value="ZF_RING_2"/>
    <property type="match status" value="1"/>
</dbReference>
<keyword evidence="5 8" id="KW-0863">Zinc-finger</keyword>
<protein>
    <recommendedName>
        <fullName evidence="15">RBR-type E3 ubiquitin transferase</fullName>
    </recommendedName>
</protein>
<feature type="compositionally biased region" description="Low complexity" evidence="10">
    <location>
        <begin position="377"/>
        <end position="397"/>
    </location>
</feature>
<feature type="region of interest" description="Disordered" evidence="10">
    <location>
        <begin position="498"/>
        <end position="817"/>
    </location>
</feature>
<organism evidence="13 14">
    <name type="scientific">Parnassius mnemosyne</name>
    <name type="common">clouded apollo</name>
    <dbReference type="NCBI Taxonomy" id="213953"/>
    <lineage>
        <taxon>Eukaryota</taxon>
        <taxon>Metazoa</taxon>
        <taxon>Ecdysozoa</taxon>
        <taxon>Arthropoda</taxon>
        <taxon>Hexapoda</taxon>
        <taxon>Insecta</taxon>
        <taxon>Pterygota</taxon>
        <taxon>Neoptera</taxon>
        <taxon>Endopterygota</taxon>
        <taxon>Lepidoptera</taxon>
        <taxon>Glossata</taxon>
        <taxon>Ditrysia</taxon>
        <taxon>Papilionoidea</taxon>
        <taxon>Papilionidae</taxon>
        <taxon>Parnassiinae</taxon>
        <taxon>Parnassini</taxon>
        <taxon>Parnassius</taxon>
        <taxon>Driopa</taxon>
    </lineage>
</organism>
<dbReference type="GO" id="GO:1990450">
    <property type="term" value="F:linear polyubiquitin binding"/>
    <property type="evidence" value="ECO:0007669"/>
    <property type="project" value="TreeGrafter"/>
</dbReference>
<evidence type="ECO:0000256" key="4">
    <source>
        <dbReference type="ARBA" id="ARBA00022737"/>
    </source>
</evidence>
<dbReference type="PROSITE" id="PS51873">
    <property type="entry name" value="TRIAD"/>
    <property type="match status" value="1"/>
</dbReference>
<evidence type="ECO:0000256" key="9">
    <source>
        <dbReference type="SAM" id="Coils"/>
    </source>
</evidence>
<evidence type="ECO:0000256" key="2">
    <source>
        <dbReference type="ARBA" id="ARBA00022679"/>
    </source>
</evidence>
<dbReference type="Pfam" id="PF18091">
    <property type="entry name" value="E3_UbLigase_RBR"/>
    <property type="match status" value="1"/>
</dbReference>
<proteinExistence type="inferred from homology"/>
<evidence type="ECO:0000256" key="1">
    <source>
        <dbReference type="ARBA" id="ARBA00008278"/>
    </source>
</evidence>
<feature type="compositionally biased region" description="Low complexity" evidence="10">
    <location>
        <begin position="663"/>
        <end position="677"/>
    </location>
</feature>
<evidence type="ECO:0008006" key="15">
    <source>
        <dbReference type="Google" id="ProtNLM"/>
    </source>
</evidence>
<dbReference type="InterPro" id="IPR047542">
    <property type="entry name" value="Rcat_RBR_RNF31-like"/>
</dbReference>
<dbReference type="CDD" id="cd19815">
    <property type="entry name" value="Bbox1_HOIP"/>
    <property type="match status" value="1"/>
</dbReference>
<dbReference type="InterPro" id="IPR047543">
    <property type="entry name" value="Bbox1_RNF31-like"/>
</dbReference>
<feature type="compositionally biased region" description="Polar residues" evidence="10">
    <location>
        <begin position="629"/>
        <end position="654"/>
    </location>
</feature>
<reference evidence="13 14" key="1">
    <citation type="submission" date="2023-11" db="EMBL/GenBank/DDBJ databases">
        <authorList>
            <person name="Hedman E."/>
            <person name="Englund M."/>
            <person name="Stromberg M."/>
            <person name="Nyberg Akerstrom W."/>
            <person name="Nylinder S."/>
            <person name="Jareborg N."/>
            <person name="Kallberg Y."/>
            <person name="Kronander E."/>
        </authorList>
    </citation>
    <scope>NUCLEOTIDE SEQUENCE [LARGE SCALE GENOMIC DNA]</scope>
</reference>
<sequence length="2245" mass="249062">MLKGRGRDPRAGVPATSTLSIRSTAQRVPLAKPEPDYEVVEFPSEQYVNAKLQPPPPPPPRPPTGHPLDAGASCGLCGGGGARVRCAECGRRALCASCDDMYHRHPKRRHHQRQALSQSQLRDERPPLPPKTGPPVPPPRKHKISGDRLSASPRLPTPDQRRPTLNTMSTNQMSTTHTPAAAISNPNHFTAQRARPSAGAQPSAVHPHLQVNVAPSAHASHLGSTPYLSATMHHAPAPAVPNQEQSNTLGHVPNAWGRQRASLPGFMPPNMAQPLPAEQWETPDSAHPPTQWSRPLRRGTSVMELGIGPPANTNCAGCAHCMAQPWRYGSCASLDHTWVGAWPPTCCVAPHPRFPAHSHVHPSQTPQPYRRADSRAVSRAASRAGSRAASPAASIRSRTSRRTKHRTPSPPSLPSSDADSESEVESDRNPAKEDTEEDPLGPPPPAASATWQCEHCTFVNEPGVRVCAVCCRTPTITPKIINAASVKNGMKHLKISEKRSPSVVRSNTEEPVNKQGADITKTRILKERTSTACGPSPPRDDKTTRKPLSRLATPARDEISNKPLESNQTRHDMAVGPSPPKEILKTDVNQTRRAQIRSSPSRNNTSQAEEPKRHSISVGPSPPRELIATQVSKKQASSNAFPSVNKISTGTSPLRESRIDTPSSILSSNSSRANVSNTGTSPPPQSISTQTYDVPSTWERAPSVARSRARRRFRDEGRRERSHSRHSVSSDTRESERSIRTSGGVGGGNVGRWEWRETRDSSPGAEWSGSERRRASRLTRRASHLDVRRTRPSRPSRRSSVYGSEAPSPEPFSGNRAVSLEALATAGARRETERGLELARLMGEAEKLGFSAAEVHAALAQNPAAPISWLRERWPSLCAGVRAAAVRLAPGAVISERDARAALARHRGAMWPAVTDCVEKWRRQTEAIGIEGESRLRGHVWGSPTGVEDDAAPPTDRSHRIRAEESSDEFDLTPASMIQDDDWMYLPLENYKNNLNENDDYVNLTKAQADTANRVTEDIHIVQKLKSLLLQAGIPNINEKLLLKGLLANQNNMTDEGDTGPQNINNINLKSNSNDFVQSENDFIDAYNALTRLSPLPNISKSNNFAENQDRPINDKDNIVGLKKENHDKVNTVNDVSVETNQLQKNTILIQESQIDDSFQHFQTQTQSGLPNSDTLNVHTPKSKACSKTKNSTVSKSTDTIQDLKSNSETSIAKINEEEKPNNLSDMVGNTQKLIQQMKKELNSDIRSLDSRSKSRSEADNSSNGSDLSSEKESSYSDTENETEELSSDVNESETSNTEDENIAYTAKVIRTSSEDNEQFEEAIDHLEGQTNNLSDQINEQEENFRQTNIEILDSIAKSLQEEHSLQVQYSGSNSINVFQNIQQDFNNNLFNAVTSFDEIYEQLTDNKENMTKTSLQDNLSTSQNIENNGHYNLPQKQTPIKQDIKIVKYNQPVMFLLVSENIVPIHKAILDVNKDLYKYASSNDESYDKRTELTDSNKSNSISSDKMSQSYDVIHKTAENISEIPTNPISSEYSTTQIKNDVNTSQSQNYTDTDTELTDILISETYNDNNIKHIQQNNVIGADLTPNIVSNNANEVTYSNTEDTENDTLSKVNEEMKKTVSSSYSTNHINANQPLNKGISNKSNIPKLVKALQSNKLKIEKTPSKVLGSKVPIRRTSIKQYPAPAPPPNTHFGNVQNGHVKQLQTRLYNNKPQNLENVSPNVEVKASTSATVSTKKKPAPLPPPIVQKQQSPPQEVSQKEKNQFFRETCRTEDEWTESDSEESQTTVVKQNNEPEQIPLSPPPPITVRRVSGKLIDLATIRLPDGSPERQARMLLAEGATENWEQAQLAVELITRGIHAPSALLAALECADLDSALAYLHQDCELCASRLPEYEMVSMLRCTHRCCRECARHYFTVQITERSIADCICPYCKEPELENLPEDAWLEYFAHLDILLKTLLNTDVHELFQRKLRDRTLARDPNFKWCVECSSGFFVHPKQKKLRCPECKSVSCASCRKPWSSNHDGLTCEKYAEWLEDNDPERSIAAVQQHLRENGLECPRCHFKYSLSRGGCMHFTCTQCKYEFCYGCGKPFMMGAQCGLSEYCAKLGLHAHHPRNCLFYLRDKEPHELQTLLQMNNISYETEAAEGSTGRCPIQLQRETPTGLVDGACGSESSPNNAGLCKMHYVEYLAGLARNLDPIPIMDVTELVAELRRRALPLPERGPWDTDPIYAGMCAEIVREKIPLD</sequence>
<dbReference type="SMART" id="SM00547">
    <property type="entry name" value="ZnF_RBZ"/>
    <property type="match status" value="1"/>
</dbReference>
<dbReference type="GO" id="GO:0070530">
    <property type="term" value="F:K63-linked polyubiquitin modification-dependent protein binding"/>
    <property type="evidence" value="ECO:0007669"/>
    <property type="project" value="TreeGrafter"/>
</dbReference>
<dbReference type="SUPFAM" id="SSF57850">
    <property type="entry name" value="RING/U-box"/>
    <property type="match status" value="3"/>
</dbReference>
<dbReference type="GO" id="GO:0097039">
    <property type="term" value="P:protein linear polyubiquitination"/>
    <property type="evidence" value="ECO:0007669"/>
    <property type="project" value="TreeGrafter"/>
</dbReference>
<comment type="caution">
    <text evidence="13">The sequence shown here is derived from an EMBL/GenBank/DDBJ whole genome shotgun (WGS) entry which is preliminary data.</text>
</comment>
<feature type="compositionally biased region" description="Basic and acidic residues" evidence="10">
    <location>
        <begin position="1240"/>
        <end position="1259"/>
    </location>
</feature>
<dbReference type="CDD" id="cd20337">
    <property type="entry name" value="BRcat_RBR_HOIP"/>
    <property type="match status" value="1"/>
</dbReference>
<dbReference type="Proteomes" id="UP001314205">
    <property type="component" value="Unassembled WGS sequence"/>
</dbReference>
<feature type="region of interest" description="Disordered" evidence="10">
    <location>
        <begin position="1486"/>
        <end position="1508"/>
    </location>
</feature>
<dbReference type="InterPro" id="IPR001876">
    <property type="entry name" value="Znf_RanBP2"/>
</dbReference>
<dbReference type="CDD" id="cd20351">
    <property type="entry name" value="Rcat_RBR_HOIP"/>
    <property type="match status" value="1"/>
</dbReference>
<feature type="compositionally biased region" description="Basic residues" evidence="10">
    <location>
        <begin position="398"/>
        <end position="407"/>
    </location>
</feature>
<feature type="compositionally biased region" description="Pro residues" evidence="10">
    <location>
        <begin position="53"/>
        <end position="65"/>
    </location>
</feature>
<dbReference type="InterPro" id="IPR041031">
    <property type="entry name" value="RNF31_C"/>
</dbReference>
<dbReference type="GO" id="GO:0008270">
    <property type="term" value="F:zinc ion binding"/>
    <property type="evidence" value="ECO:0007669"/>
    <property type="project" value="UniProtKB-KW"/>
</dbReference>
<feature type="region of interest" description="Disordered" evidence="10">
    <location>
        <begin position="1"/>
        <end position="67"/>
    </location>
</feature>
<feature type="compositionally biased region" description="Polar residues" evidence="10">
    <location>
        <begin position="15"/>
        <end position="26"/>
    </location>
</feature>
<feature type="compositionally biased region" description="Basic and acidic residues" evidence="10">
    <location>
        <begin position="520"/>
        <end position="529"/>
    </location>
</feature>
<dbReference type="PROSITE" id="PS01358">
    <property type="entry name" value="ZF_RANBP2_1"/>
    <property type="match status" value="1"/>
</dbReference>
<feature type="region of interest" description="Disordered" evidence="10">
    <location>
        <begin position="356"/>
        <end position="447"/>
    </location>
</feature>
<feature type="compositionally biased region" description="Low complexity" evidence="10">
    <location>
        <begin position="1188"/>
        <end position="1200"/>
    </location>
</feature>
<feature type="region of interest" description="Disordered" evidence="10">
    <location>
        <begin position="1163"/>
        <end position="1202"/>
    </location>
</feature>
<feature type="compositionally biased region" description="Polar residues" evidence="10">
    <location>
        <begin position="1163"/>
        <end position="1180"/>
    </location>
</feature>
<dbReference type="GO" id="GO:0071797">
    <property type="term" value="C:LUBAC complex"/>
    <property type="evidence" value="ECO:0007669"/>
    <property type="project" value="InterPro"/>
</dbReference>
<dbReference type="InterPro" id="IPR047540">
    <property type="entry name" value="BRcat_RBR_RNF31-like"/>
</dbReference>
<feature type="region of interest" description="Disordered" evidence="10">
    <location>
        <begin position="939"/>
        <end position="958"/>
    </location>
</feature>
<feature type="compositionally biased region" description="Polar residues" evidence="10">
    <location>
        <begin position="1713"/>
        <end position="1734"/>
    </location>
</feature>
<feature type="compositionally biased region" description="Polar residues" evidence="10">
    <location>
        <begin position="1748"/>
        <end position="1757"/>
    </location>
</feature>
<keyword evidence="7" id="KW-0862">Zinc</keyword>
<evidence type="ECO:0000259" key="12">
    <source>
        <dbReference type="PROSITE" id="PS51873"/>
    </source>
</evidence>
<evidence type="ECO:0000256" key="7">
    <source>
        <dbReference type="ARBA" id="ARBA00022833"/>
    </source>
</evidence>
<dbReference type="Pfam" id="PF01485">
    <property type="entry name" value="IBR"/>
    <property type="match status" value="1"/>
</dbReference>
<evidence type="ECO:0000256" key="10">
    <source>
        <dbReference type="SAM" id="MobiDB-lite"/>
    </source>
</evidence>